<evidence type="ECO:0000256" key="1">
    <source>
        <dbReference type="ARBA" id="ARBA00001445"/>
    </source>
</evidence>
<feature type="domain" description="Alpha-L-rhamnosidase concanavalin-like" evidence="6">
    <location>
        <begin position="528"/>
        <end position="617"/>
    </location>
</feature>
<feature type="signal peptide" evidence="5">
    <location>
        <begin position="1"/>
        <end position="25"/>
    </location>
</feature>
<evidence type="ECO:0000313" key="10">
    <source>
        <dbReference type="EMBL" id="GHF39785.1"/>
    </source>
</evidence>
<feature type="domain" description="Alpha-L-rhamnosidase C-terminal" evidence="9">
    <location>
        <begin position="960"/>
        <end position="1035"/>
    </location>
</feature>
<comment type="caution">
    <text evidence="10">The sequence shown here is derived from an EMBL/GenBank/DDBJ whole genome shotgun (WGS) entry which is preliminary data.</text>
</comment>
<accession>A0A8H9IR63</accession>
<dbReference type="RefSeq" id="WP_183176986.1">
    <property type="nucleotide sequence ID" value="NZ_BNAV01000001.1"/>
</dbReference>
<dbReference type="EC" id="3.2.1.40" evidence="2"/>
<dbReference type="EMBL" id="BNAV01000001">
    <property type="protein sequence ID" value="GHF39785.1"/>
    <property type="molecule type" value="Genomic_DNA"/>
</dbReference>
<dbReference type="Gene3D" id="2.60.120.260">
    <property type="entry name" value="Galactose-binding domain-like"/>
    <property type="match status" value="2"/>
</dbReference>
<dbReference type="PANTHER" id="PTHR33307:SF11">
    <property type="entry name" value="ALPHA-L-RHAMNOSIDASE"/>
    <property type="match status" value="1"/>
</dbReference>
<dbReference type="Gene3D" id="2.60.420.10">
    <property type="entry name" value="Maltose phosphorylase, domain 3"/>
    <property type="match status" value="1"/>
</dbReference>
<dbReference type="Pfam" id="PF05592">
    <property type="entry name" value="Bac_rhamnosid"/>
    <property type="match status" value="1"/>
</dbReference>
<dbReference type="Proteomes" id="UP000658656">
    <property type="component" value="Unassembled WGS sequence"/>
</dbReference>
<proteinExistence type="predicted"/>
<dbReference type="PIRSF" id="PIRSF010631">
    <property type="entry name" value="A-rhamnsds"/>
    <property type="match status" value="1"/>
</dbReference>
<keyword evidence="3" id="KW-0378">Hydrolase</keyword>
<dbReference type="Gene3D" id="1.50.10.10">
    <property type="match status" value="1"/>
</dbReference>
<dbReference type="PANTHER" id="PTHR33307">
    <property type="entry name" value="ALPHA-RHAMNOSIDASE (EUROFUNG)"/>
    <property type="match status" value="1"/>
</dbReference>
<name>A0A8H9IR63_9PSEU</name>
<dbReference type="InterPro" id="IPR035398">
    <property type="entry name" value="Bac_rhamnosid_C"/>
</dbReference>
<comment type="catalytic activity">
    <reaction evidence="1">
        <text>Hydrolysis of terminal non-reducing alpha-L-rhamnose residues in alpha-L-rhamnosides.</text>
        <dbReference type="EC" id="3.2.1.40"/>
    </reaction>
</comment>
<feature type="chain" id="PRO_5034293049" description="alpha-L-rhamnosidase" evidence="5">
    <location>
        <begin position="26"/>
        <end position="1044"/>
    </location>
</feature>
<evidence type="ECO:0000256" key="4">
    <source>
        <dbReference type="SAM" id="MobiDB-lite"/>
    </source>
</evidence>
<dbReference type="InterPro" id="IPR008902">
    <property type="entry name" value="Rhamnosid_concanavalin"/>
</dbReference>
<dbReference type="InterPro" id="IPR012341">
    <property type="entry name" value="6hp_glycosidase-like_sf"/>
</dbReference>
<feature type="domain" description="Alpha-L-rhamnosidase six-hairpin glycosidase" evidence="8">
    <location>
        <begin position="628"/>
        <end position="956"/>
    </location>
</feature>
<evidence type="ECO:0000256" key="2">
    <source>
        <dbReference type="ARBA" id="ARBA00012652"/>
    </source>
</evidence>
<dbReference type="Pfam" id="PF08531">
    <property type="entry name" value="Bac_rhamnosid_N"/>
    <property type="match status" value="1"/>
</dbReference>
<evidence type="ECO:0000259" key="9">
    <source>
        <dbReference type="Pfam" id="PF17390"/>
    </source>
</evidence>
<evidence type="ECO:0000259" key="6">
    <source>
        <dbReference type="Pfam" id="PF05592"/>
    </source>
</evidence>
<dbReference type="Pfam" id="PF25788">
    <property type="entry name" value="Ig_Rha78A_N"/>
    <property type="match status" value="1"/>
</dbReference>
<keyword evidence="5" id="KW-0732">Signal</keyword>
<dbReference type="InterPro" id="IPR016007">
    <property type="entry name" value="Alpha_rhamnosid"/>
</dbReference>
<dbReference type="Pfam" id="PF17390">
    <property type="entry name" value="Bac_rhamnosid_C"/>
    <property type="match status" value="1"/>
</dbReference>
<evidence type="ECO:0000256" key="5">
    <source>
        <dbReference type="SAM" id="SignalP"/>
    </source>
</evidence>
<reference evidence="10" key="2">
    <citation type="submission" date="2020-09" db="EMBL/GenBank/DDBJ databases">
        <authorList>
            <person name="Sun Q."/>
            <person name="Zhou Y."/>
        </authorList>
    </citation>
    <scope>NUCLEOTIDE SEQUENCE</scope>
    <source>
        <strain evidence="10">CGMCC 4.7679</strain>
    </source>
</reference>
<dbReference type="SUPFAM" id="SSF48208">
    <property type="entry name" value="Six-hairpin glycosidases"/>
    <property type="match status" value="1"/>
</dbReference>
<dbReference type="InterPro" id="IPR008979">
    <property type="entry name" value="Galactose-bd-like_sf"/>
</dbReference>
<feature type="domain" description="Bacterial alpha-L-rhamnosidase N-terminal" evidence="7">
    <location>
        <begin position="344"/>
        <end position="515"/>
    </location>
</feature>
<dbReference type="Pfam" id="PF17389">
    <property type="entry name" value="Bac_rhamnosid6H"/>
    <property type="match status" value="1"/>
</dbReference>
<organism evidence="10 11">
    <name type="scientific">Amycolatopsis bartoniae</name>
    <dbReference type="NCBI Taxonomy" id="941986"/>
    <lineage>
        <taxon>Bacteria</taxon>
        <taxon>Bacillati</taxon>
        <taxon>Actinomycetota</taxon>
        <taxon>Actinomycetes</taxon>
        <taxon>Pseudonocardiales</taxon>
        <taxon>Pseudonocardiaceae</taxon>
        <taxon>Amycolatopsis</taxon>
    </lineage>
</organism>
<dbReference type="InterPro" id="IPR035396">
    <property type="entry name" value="Bac_rhamnosid6H"/>
</dbReference>
<dbReference type="GO" id="GO:0030596">
    <property type="term" value="F:alpha-L-rhamnosidase activity"/>
    <property type="evidence" value="ECO:0007669"/>
    <property type="project" value="UniProtKB-EC"/>
</dbReference>
<keyword evidence="11" id="KW-1185">Reference proteome</keyword>
<dbReference type="InterPro" id="IPR013783">
    <property type="entry name" value="Ig-like_fold"/>
</dbReference>
<evidence type="ECO:0000256" key="3">
    <source>
        <dbReference type="ARBA" id="ARBA00022801"/>
    </source>
</evidence>
<evidence type="ECO:0000313" key="11">
    <source>
        <dbReference type="Proteomes" id="UP000658656"/>
    </source>
</evidence>
<dbReference type="AlphaFoldDB" id="A0A8H9IR63"/>
<feature type="region of interest" description="Disordered" evidence="4">
    <location>
        <begin position="215"/>
        <end position="253"/>
    </location>
</feature>
<evidence type="ECO:0000259" key="8">
    <source>
        <dbReference type="Pfam" id="PF17389"/>
    </source>
</evidence>
<reference evidence="10" key="1">
    <citation type="journal article" date="2014" name="Int. J. Syst. Evol. Microbiol.">
        <title>Complete genome sequence of Corynebacterium casei LMG S-19264T (=DSM 44701T), isolated from a smear-ripened cheese.</title>
        <authorList>
            <consortium name="US DOE Joint Genome Institute (JGI-PGF)"/>
            <person name="Walter F."/>
            <person name="Albersmeier A."/>
            <person name="Kalinowski J."/>
            <person name="Ruckert C."/>
        </authorList>
    </citation>
    <scope>NUCLEOTIDE SEQUENCE</scope>
    <source>
        <strain evidence="10">CGMCC 4.7679</strain>
    </source>
</reference>
<dbReference type="Gene3D" id="2.60.40.10">
    <property type="entry name" value="Immunoglobulins"/>
    <property type="match status" value="1"/>
</dbReference>
<gene>
    <name evidence="10" type="ORF">GCM10017566_11410</name>
</gene>
<dbReference type="GO" id="GO:0005975">
    <property type="term" value="P:carbohydrate metabolic process"/>
    <property type="evidence" value="ECO:0007669"/>
    <property type="project" value="InterPro"/>
</dbReference>
<evidence type="ECO:0000259" key="7">
    <source>
        <dbReference type="Pfam" id="PF08531"/>
    </source>
</evidence>
<protein>
    <recommendedName>
        <fullName evidence="2">alpha-L-rhamnosidase</fullName>
        <ecNumber evidence="2">3.2.1.40</ecNumber>
    </recommendedName>
</protein>
<dbReference type="InterPro" id="IPR013737">
    <property type="entry name" value="Bac_rhamnosid_N"/>
</dbReference>
<dbReference type="SUPFAM" id="SSF49785">
    <property type="entry name" value="Galactose-binding domain-like"/>
    <property type="match status" value="1"/>
</dbReference>
<sequence length="1044" mass="112495">MSGRHTAVLALAAALVLSLAAPAAATPGSLSARLLRAAGMTDPIGLEDTTPDLSWQFASQGRDAAQTAYEIRAASDPRRLGSPDLWDTGKVASSANTGVDYAGKPVAAGSRVTWQVRVWDERGRASAWSAPAFFEPGLRDWQAQWIGNPDWERAAAHPITVDLGSQTGRYVRIDVSFLEGATTDPAAADRQARLALAEIEVGTRTDPAVNLARGATVTTSESDPAAGEWDPGFLTDGQELSDQAPRGYRSPAHPGIDVTAHPIRLQLDLGAVRTFDQLRLYPRTDVTDQFARTADYPRDYQVSVATDSSFTTVKKVSRQAPPSALRSQPAALPRFVKDFALRGRVASARLFITGSGLYDAEVNGAAVSKAVLEPPNTDFREQVVASTYDVTSLLDNGRNRIAVELGPGDFDVHDTPDAPSRYQYVNNHYANPRLLAQLQVRYTDGRTETIATDGSWQTGLGATTFSNWYGGEDYDARRETPDWARAGAGTWQPVVVTGNPLPTAKIVGRTAPPVEPVDTLPVVAVTQPRPGEYVLDFGTNVAGWPQLRLDGAAGTRVELRPAEKLNADGTITQSGFRGPVWDSVTLAGKALTWHPRYTYHGFRYLEVTGLPAPPAASAIVLRTTNHAVGSFDSSDDLLDGIHRIIDRSVQSNMYSILTDCPHREKLGWLEQDSLVFGTVSRGYDVQAYYRKLLRDMADAQTPSGLVPDIAPEYTEFTEWDAGYRDDANWGGTLVLAPWLLYRTYADQGVLSTYYPNMRRYLSYLDGKASGGLLDGGLGDWIGIDTSTPRGYTATYGYLRLTRTMAQIADVLGEPADAAAYRQRAGEITKAFNAKYLDAANHTYASGNQTGDALALDLGVVPADQHDAVLAHLIANIRAKGNHLDVGEIGLPAVIDVLSAAGRDDVVYDIATQRTAPSYGAQVLSGSTSLGEAWDGLAGNASQNHFMLGAIDEWFTAGLGGIRQADGDVGYRHLEIAPAVVGTLTDVSASYRTPQGEVRTHWQRHGDSLRLDVTVPANTTARVVVPLSGEVREVGSGDWTFTAHA</sequence>
<dbReference type="InterPro" id="IPR008928">
    <property type="entry name" value="6-hairpin_glycosidase_sf"/>
</dbReference>